<feature type="transmembrane region" description="Helical" evidence="8">
    <location>
        <begin position="211"/>
        <end position="232"/>
    </location>
</feature>
<dbReference type="Proteomes" id="UP000619101">
    <property type="component" value="Unassembled WGS sequence"/>
</dbReference>
<dbReference type="InterPro" id="IPR007891">
    <property type="entry name" value="CHASE3"/>
</dbReference>
<keyword evidence="8" id="KW-1133">Transmembrane helix</keyword>
<evidence type="ECO:0000256" key="3">
    <source>
        <dbReference type="ARBA" id="ARBA00023136"/>
    </source>
</evidence>
<evidence type="ECO:0000256" key="6">
    <source>
        <dbReference type="PROSITE-ProRule" id="PRU00284"/>
    </source>
</evidence>
<accession>A0ABR8XVK7</accession>
<keyword evidence="7" id="KW-0175">Coiled coil</keyword>
<keyword evidence="3 8" id="KW-0472">Membrane</keyword>
<evidence type="ECO:0000313" key="12">
    <source>
        <dbReference type="Proteomes" id="UP000619101"/>
    </source>
</evidence>
<evidence type="ECO:0000256" key="1">
    <source>
        <dbReference type="ARBA" id="ARBA00004236"/>
    </source>
</evidence>
<evidence type="ECO:0000256" key="8">
    <source>
        <dbReference type="SAM" id="Phobius"/>
    </source>
</evidence>
<comment type="subcellular location">
    <subcellularLocation>
        <location evidence="1">Cell membrane</location>
    </subcellularLocation>
</comment>
<evidence type="ECO:0000256" key="5">
    <source>
        <dbReference type="ARBA" id="ARBA00029447"/>
    </source>
</evidence>
<dbReference type="PRINTS" id="PR00260">
    <property type="entry name" value="CHEMTRNSDUCR"/>
</dbReference>
<evidence type="ECO:0000256" key="2">
    <source>
        <dbReference type="ARBA" id="ARBA00022475"/>
    </source>
</evidence>
<feature type="domain" description="Methyl-accepting transducer" evidence="9">
    <location>
        <begin position="306"/>
        <end position="570"/>
    </location>
</feature>
<sequence>MQKKKKSSTKREKTNKKMKTAKKPLHFFHLIRGKILIAFTILMAIILAMQILSYINITNLQNSLRSFADENLKQQFQINNLASDIAKLSSHEQTYLITGDEKYLQLYEDTKELIHNNLTSVQKSFENQDEELKIVGQIQQFYTNYLSYSKSTIDVRQKYGYENAAKLFQNSGSQSFKSYIDDNTSKLIQILEQRNEESITDLEQFALASKISFFVLAFIAIILTMTLGYMLFKSIRRNTKAINESILDIAQAGGDLTRRVNVKTKDEFSEIANSTNILIESISVLIKRVSNLADNVSGSSQELMALADENARTIDFIADSTMDIANDSTEILTSIGNAANEMQKLEQSMHELNEKALEVQQAALHMKDAAHLGSNSVTQSSNVMLEIEETMATTSATVENLGRKSENITSIISTITAIAEQTNLLALNAAIEAARAGEHGRGFAVVADEVRKLAEQSQQAASEVAVIVGSIQSEVKSIIAQNQTGVQKVIRGVEVTNETTDSLQNILLQTEKTSDILTHMVGQIEQTLHNSHDVNSSFVHVAAVADNTAANTERSAAAASQGSASMEEINASAVELAAQADNLRSVVSEFKI</sequence>
<dbReference type="SMART" id="SM00283">
    <property type="entry name" value="MA"/>
    <property type="match status" value="1"/>
</dbReference>
<keyword evidence="2" id="KW-1003">Cell membrane</keyword>
<comment type="caution">
    <text evidence="11">The sequence shown here is derived from an EMBL/GenBank/DDBJ whole genome shotgun (WGS) entry which is preliminary data.</text>
</comment>
<protein>
    <submittedName>
        <fullName evidence="11">CHASE3 domain-containing protein</fullName>
    </submittedName>
</protein>
<dbReference type="PROSITE" id="PS50885">
    <property type="entry name" value="HAMP"/>
    <property type="match status" value="1"/>
</dbReference>
<proteinExistence type="inferred from homology"/>
<keyword evidence="8" id="KW-0812">Transmembrane</keyword>
<evidence type="ECO:0000259" key="10">
    <source>
        <dbReference type="PROSITE" id="PS50885"/>
    </source>
</evidence>
<dbReference type="InterPro" id="IPR003660">
    <property type="entry name" value="HAMP_dom"/>
</dbReference>
<gene>
    <name evidence="11" type="ORF">H9635_04450</name>
</gene>
<dbReference type="InterPro" id="IPR004090">
    <property type="entry name" value="Chemotax_Me-accpt_rcpt"/>
</dbReference>
<dbReference type="SUPFAM" id="SSF58104">
    <property type="entry name" value="Methyl-accepting chemotaxis protein (MCP) signaling domain"/>
    <property type="match status" value="1"/>
</dbReference>
<evidence type="ECO:0000313" key="11">
    <source>
        <dbReference type="EMBL" id="MBD8035980.1"/>
    </source>
</evidence>
<reference evidence="11 12" key="1">
    <citation type="submission" date="2020-08" db="EMBL/GenBank/DDBJ databases">
        <title>A Genomic Blueprint of the Chicken Gut Microbiome.</title>
        <authorList>
            <person name="Gilroy R."/>
            <person name="Ravi A."/>
            <person name="Getino M."/>
            <person name="Pursley I."/>
            <person name="Horton D.L."/>
            <person name="Alikhan N.-F."/>
            <person name="Baker D."/>
            <person name="Gharbi K."/>
            <person name="Hall N."/>
            <person name="Watson M."/>
            <person name="Adriaenssens E.M."/>
            <person name="Foster-Nyarko E."/>
            <person name="Jarju S."/>
            <person name="Secka A."/>
            <person name="Antonio M."/>
            <person name="Oren A."/>
            <person name="Chaudhuri R."/>
            <person name="La Ragione R.M."/>
            <person name="Hildebrand F."/>
            <person name="Pallen M.J."/>
        </authorList>
    </citation>
    <scope>NUCLEOTIDE SEQUENCE [LARGE SCALE GENOMIC DNA]</scope>
    <source>
        <strain evidence="11 12">A46</strain>
    </source>
</reference>
<evidence type="ECO:0000259" key="9">
    <source>
        <dbReference type="PROSITE" id="PS50111"/>
    </source>
</evidence>
<dbReference type="RefSeq" id="WP_191698950.1">
    <property type="nucleotide sequence ID" value="NZ_JACSPZ010000002.1"/>
</dbReference>
<dbReference type="Pfam" id="PF05227">
    <property type="entry name" value="CHASE3"/>
    <property type="match status" value="1"/>
</dbReference>
<dbReference type="PANTHER" id="PTHR32089">
    <property type="entry name" value="METHYL-ACCEPTING CHEMOTAXIS PROTEIN MCPB"/>
    <property type="match status" value="1"/>
</dbReference>
<feature type="coiled-coil region" evidence="7">
    <location>
        <begin position="335"/>
        <end position="362"/>
    </location>
</feature>
<dbReference type="InterPro" id="IPR004089">
    <property type="entry name" value="MCPsignal_dom"/>
</dbReference>
<organism evidence="11 12">
    <name type="scientific">Solibacillus faecavium</name>
    <dbReference type="NCBI Taxonomy" id="2762221"/>
    <lineage>
        <taxon>Bacteria</taxon>
        <taxon>Bacillati</taxon>
        <taxon>Bacillota</taxon>
        <taxon>Bacilli</taxon>
        <taxon>Bacillales</taxon>
        <taxon>Caryophanaceae</taxon>
        <taxon>Solibacillus</taxon>
    </lineage>
</organism>
<dbReference type="Pfam" id="PF00015">
    <property type="entry name" value="MCPsignal"/>
    <property type="match status" value="1"/>
</dbReference>
<dbReference type="PANTHER" id="PTHR32089:SF112">
    <property type="entry name" value="LYSOZYME-LIKE PROTEIN-RELATED"/>
    <property type="match status" value="1"/>
</dbReference>
<evidence type="ECO:0000256" key="4">
    <source>
        <dbReference type="ARBA" id="ARBA00023224"/>
    </source>
</evidence>
<keyword evidence="12" id="KW-1185">Reference proteome</keyword>
<feature type="domain" description="HAMP" evidence="10">
    <location>
        <begin position="233"/>
        <end position="287"/>
    </location>
</feature>
<comment type="similarity">
    <text evidence="5">Belongs to the methyl-accepting chemotaxis (MCP) protein family.</text>
</comment>
<evidence type="ECO:0000256" key="7">
    <source>
        <dbReference type="SAM" id="Coils"/>
    </source>
</evidence>
<dbReference type="Gene3D" id="1.10.287.950">
    <property type="entry name" value="Methyl-accepting chemotaxis protein"/>
    <property type="match status" value="1"/>
</dbReference>
<dbReference type="CDD" id="cd06225">
    <property type="entry name" value="HAMP"/>
    <property type="match status" value="1"/>
</dbReference>
<dbReference type="PROSITE" id="PS50111">
    <property type="entry name" value="CHEMOTAXIS_TRANSDUC_2"/>
    <property type="match status" value="1"/>
</dbReference>
<dbReference type="EMBL" id="JACSPZ010000002">
    <property type="protein sequence ID" value="MBD8035980.1"/>
    <property type="molecule type" value="Genomic_DNA"/>
</dbReference>
<dbReference type="Gene3D" id="6.10.340.10">
    <property type="match status" value="1"/>
</dbReference>
<name>A0ABR8XVK7_9BACL</name>
<keyword evidence="4 6" id="KW-0807">Transducer</keyword>